<evidence type="ECO:0000313" key="2">
    <source>
        <dbReference type="EMBL" id="QHT95653.1"/>
    </source>
</evidence>
<dbReference type="AlphaFoldDB" id="A0A6C0IVT9"/>
<sequence length="780" mass="89464">MSLNVEKNTDIEALQWWNYDLNREDILHDAENIKELQKNRLFNRCLDEILTEELADEEASMDENEDATYFNPIKVPKESKLRPVQLSNVNYTIHDTYSGKKIGIKDKITPSYYFDPASRSYKQPQVALDLRTFLGENPIFNNSIDLTKYGFTDTTITIKLEQIGRWNYMVVYVKTPDDQFQIKITPNKGEYDPENPKFPYLGGNEDKAKFFRTNANDDQNGDLVKHGKRFILCKLLGDLLHAAFASDGDAVFTNDGYLRDRCIKNKVDVIHREYCKKGDINCKEEFLMTKTQKGGVAQKNKAKVVKSSKKSDMKKQPKNFNQVSIYYYYPVLDGAQQGGSKQKGGNKSLVFQNESNKQNLLNHIDNYISKMNDFITVSSFKMYGNDVACPENVKTYIQKLIAYLSGDCKSKIAGLDTTMQIDEFNKELTKWFPQDILFFSEDTATEIRPVTTQYFSPTSIKMVFPYNQEVPYDLNYFTSDKLSFANFVASEVENPEMSPYTLNDVVSYFDQKLNAIEQPDTSDVYLLGHEELDEAIELISRLKTKSDLQNNDDFLVLMNLLIDSSFTSEDELLKAFLMVICGNDEIKAHTMYTSLLPLTYFNGFNIYDYQILSEFVKTLDDNVSLPGGYEAFMKLVGGIEVPETVFTMKTGMDITETGKIDQSMRRLGMVAGKKQRRSRKKGGSKPKSTLTDKLKTYKEGDTFTHDGKKYTLGKNKHYTTRPLTTLADKLKAHEEGDSFEHDGKKYTLGPNKHMKIQVVGGKKTRRKKSTRRTRRKTSKK</sequence>
<feature type="region of interest" description="Disordered" evidence="1">
    <location>
        <begin position="671"/>
        <end position="693"/>
    </location>
</feature>
<accession>A0A6C0IVT9</accession>
<name>A0A6C0IVT9_9ZZZZ</name>
<feature type="compositionally biased region" description="Basic residues" evidence="1">
    <location>
        <begin position="762"/>
        <end position="780"/>
    </location>
</feature>
<organism evidence="2">
    <name type="scientific">viral metagenome</name>
    <dbReference type="NCBI Taxonomy" id="1070528"/>
    <lineage>
        <taxon>unclassified sequences</taxon>
        <taxon>metagenomes</taxon>
        <taxon>organismal metagenomes</taxon>
    </lineage>
</organism>
<proteinExistence type="predicted"/>
<protein>
    <submittedName>
        <fullName evidence="2">Uncharacterized protein</fullName>
    </submittedName>
</protein>
<reference evidence="2" key="1">
    <citation type="journal article" date="2020" name="Nature">
        <title>Giant virus diversity and host interactions through global metagenomics.</title>
        <authorList>
            <person name="Schulz F."/>
            <person name="Roux S."/>
            <person name="Paez-Espino D."/>
            <person name="Jungbluth S."/>
            <person name="Walsh D.A."/>
            <person name="Denef V.J."/>
            <person name="McMahon K.D."/>
            <person name="Konstantinidis K.T."/>
            <person name="Eloe-Fadrosh E.A."/>
            <person name="Kyrpides N.C."/>
            <person name="Woyke T."/>
        </authorList>
    </citation>
    <scope>NUCLEOTIDE SEQUENCE</scope>
    <source>
        <strain evidence="2">GVMAG-M-3300024261-8</strain>
    </source>
</reference>
<dbReference type="EMBL" id="MN740244">
    <property type="protein sequence ID" value="QHT95653.1"/>
    <property type="molecule type" value="Genomic_DNA"/>
</dbReference>
<evidence type="ECO:0000256" key="1">
    <source>
        <dbReference type="SAM" id="MobiDB-lite"/>
    </source>
</evidence>
<feature type="region of interest" description="Disordered" evidence="1">
    <location>
        <begin position="758"/>
        <end position="780"/>
    </location>
</feature>
<feature type="compositionally biased region" description="Basic residues" evidence="1">
    <location>
        <begin position="673"/>
        <end position="684"/>
    </location>
</feature>